<evidence type="ECO:0008006" key="3">
    <source>
        <dbReference type="Google" id="ProtNLM"/>
    </source>
</evidence>
<organism evidence="1 2">
    <name type="scientific">Rhodnius prolixus</name>
    <name type="common">Triatomid bug</name>
    <dbReference type="NCBI Taxonomy" id="13249"/>
    <lineage>
        <taxon>Eukaryota</taxon>
        <taxon>Metazoa</taxon>
        <taxon>Ecdysozoa</taxon>
        <taxon>Arthropoda</taxon>
        <taxon>Hexapoda</taxon>
        <taxon>Insecta</taxon>
        <taxon>Pterygota</taxon>
        <taxon>Neoptera</taxon>
        <taxon>Paraneoptera</taxon>
        <taxon>Hemiptera</taxon>
        <taxon>Heteroptera</taxon>
        <taxon>Panheteroptera</taxon>
        <taxon>Cimicomorpha</taxon>
        <taxon>Reduviidae</taxon>
        <taxon>Triatominae</taxon>
        <taxon>Rhodnius</taxon>
    </lineage>
</organism>
<dbReference type="RefSeq" id="XP_073969544.1">
    <property type="nucleotide sequence ID" value="XM_074113443.1"/>
</dbReference>
<proteinExistence type="predicted"/>
<dbReference type="eggNOG" id="ENOG502STME">
    <property type="taxonomic scope" value="Eukaryota"/>
</dbReference>
<reference evidence="1" key="1">
    <citation type="submission" date="2015-05" db="UniProtKB">
        <authorList>
            <consortium name="EnsemblMetazoa"/>
        </authorList>
    </citation>
    <scope>IDENTIFICATION</scope>
</reference>
<name>T1I001_RHOPR</name>
<dbReference type="GeneID" id="141446727"/>
<dbReference type="EMBL" id="ACPB03012620">
    <property type="status" value="NOT_ANNOTATED_CDS"/>
    <property type="molecule type" value="Genomic_DNA"/>
</dbReference>
<keyword evidence="2" id="KW-1185">Reference proteome</keyword>
<dbReference type="AlphaFoldDB" id="T1I001"/>
<dbReference type="VEuPathDB" id="VectorBase:RPRC009621"/>
<sequence length="384" mass="42466">MGNNTTAVYKYVTSLQHDNHLVTIWPTVRFKCYFGMFYWALMLAFLGVSNAQYWHYGIQDTPEVAAAKAEHFAAVERAKLATSSSPVHNGPYRRAWTNDMYNLPTKYHGPVALPPGYNQHGAPLPVHDTPEVAAEKAKHFALVARSMLHHQHHSHGFYDREDDGEYHAEDDDGVLSYHGNYDHTPGMYRGKRSAELGFEDGGFGGVNHFQQPLFFPHGFNQYHGPIALPPGYDKHGAPLPVQDTPEVAAEKAKHLAIVAKERAWYDDHSLGDDGHFDGGNFGDNGGHGAEGISSLHGSFDNDAVYGGFSGLQTDWKPTFGPYGDDFKYNGPIAVSPGYDKHGAPLPVQDTPQVNAAKAQHFASYAKIASDHQLDTKNNLFYSHF</sequence>
<evidence type="ECO:0000313" key="1">
    <source>
        <dbReference type="EnsemblMetazoa" id="RPRC009621-PA"/>
    </source>
</evidence>
<accession>T1I001</accession>
<dbReference type="InParanoid" id="T1I001"/>
<protein>
    <recommendedName>
        <fullName evidence="3">Cuticle protein</fullName>
    </recommendedName>
</protein>
<dbReference type="Proteomes" id="UP000015103">
    <property type="component" value="Unassembled WGS sequence"/>
</dbReference>
<dbReference type="EnsemblMetazoa" id="RPRC009621-RA">
    <property type="protein sequence ID" value="RPRC009621-PA"/>
    <property type="gene ID" value="RPRC009621"/>
</dbReference>
<evidence type="ECO:0000313" key="2">
    <source>
        <dbReference type="Proteomes" id="UP000015103"/>
    </source>
</evidence>
<dbReference type="HOGENOM" id="CLU_720266_0_0_1"/>